<accession>A0A9P6LUK6</accession>
<evidence type="ECO:0000256" key="1">
    <source>
        <dbReference type="SAM" id="MobiDB-lite"/>
    </source>
</evidence>
<reference evidence="2" key="1">
    <citation type="journal article" date="2020" name="Fungal Divers.">
        <title>Resolving the Mortierellaceae phylogeny through synthesis of multi-gene phylogenetics and phylogenomics.</title>
        <authorList>
            <person name="Vandepol N."/>
            <person name="Liber J."/>
            <person name="Desiro A."/>
            <person name="Na H."/>
            <person name="Kennedy M."/>
            <person name="Barry K."/>
            <person name="Grigoriev I.V."/>
            <person name="Miller A.N."/>
            <person name="O'Donnell K."/>
            <person name="Stajich J.E."/>
            <person name="Bonito G."/>
        </authorList>
    </citation>
    <scope>NUCLEOTIDE SEQUENCE</scope>
    <source>
        <strain evidence="2">CK1249</strain>
    </source>
</reference>
<sequence length="120" mass="13115">MSGTGSNNNNKGKGVARPAVNNPALTAQRFEQELANAPPDVQDKLRALLQQMALSNAAGGAGAASSGKEPKSMEEHKFWKTQPVVKHGNDIDLLGPFFCRYDRKNDHHKGWIALFEKFVV</sequence>
<feature type="compositionally biased region" description="Basic and acidic residues" evidence="1">
    <location>
        <begin position="68"/>
        <end position="78"/>
    </location>
</feature>
<dbReference type="EMBL" id="JAAAHY010002884">
    <property type="protein sequence ID" value="KAF9943790.1"/>
    <property type="molecule type" value="Genomic_DNA"/>
</dbReference>
<feature type="compositionally biased region" description="Low complexity" evidence="1">
    <location>
        <begin position="1"/>
        <end position="13"/>
    </location>
</feature>
<feature type="region of interest" description="Disordered" evidence="1">
    <location>
        <begin position="58"/>
        <end position="81"/>
    </location>
</feature>
<evidence type="ECO:0000313" key="2">
    <source>
        <dbReference type="EMBL" id="KAF9943790.1"/>
    </source>
</evidence>
<organism evidence="2 3">
    <name type="scientific">Mortierella alpina</name>
    <name type="common">Oleaginous fungus</name>
    <name type="synonym">Mortierella renispora</name>
    <dbReference type="NCBI Taxonomy" id="64518"/>
    <lineage>
        <taxon>Eukaryota</taxon>
        <taxon>Fungi</taxon>
        <taxon>Fungi incertae sedis</taxon>
        <taxon>Mucoromycota</taxon>
        <taxon>Mortierellomycotina</taxon>
        <taxon>Mortierellomycetes</taxon>
        <taxon>Mortierellales</taxon>
        <taxon>Mortierellaceae</taxon>
        <taxon>Mortierella</taxon>
    </lineage>
</organism>
<keyword evidence="3" id="KW-1185">Reference proteome</keyword>
<comment type="caution">
    <text evidence="2">The sequence shown here is derived from an EMBL/GenBank/DDBJ whole genome shotgun (WGS) entry which is preliminary data.</text>
</comment>
<dbReference type="OrthoDB" id="2441279at2759"/>
<feature type="region of interest" description="Disordered" evidence="1">
    <location>
        <begin position="1"/>
        <end position="26"/>
    </location>
</feature>
<dbReference type="Proteomes" id="UP000738359">
    <property type="component" value="Unassembled WGS sequence"/>
</dbReference>
<evidence type="ECO:0000313" key="3">
    <source>
        <dbReference type="Proteomes" id="UP000738359"/>
    </source>
</evidence>
<gene>
    <name evidence="2" type="ORF">BGZ70_005425</name>
</gene>
<proteinExistence type="predicted"/>
<name>A0A9P6LUK6_MORAP</name>
<dbReference type="AlphaFoldDB" id="A0A9P6LUK6"/>
<protein>
    <submittedName>
        <fullName evidence="2">Uncharacterized protein</fullName>
    </submittedName>
</protein>